<organism evidence="1 2">
    <name type="scientific">Pleuronectes platessa</name>
    <name type="common">European plaice</name>
    <dbReference type="NCBI Taxonomy" id="8262"/>
    <lineage>
        <taxon>Eukaryota</taxon>
        <taxon>Metazoa</taxon>
        <taxon>Chordata</taxon>
        <taxon>Craniata</taxon>
        <taxon>Vertebrata</taxon>
        <taxon>Euteleostomi</taxon>
        <taxon>Actinopterygii</taxon>
        <taxon>Neopterygii</taxon>
        <taxon>Teleostei</taxon>
        <taxon>Neoteleostei</taxon>
        <taxon>Acanthomorphata</taxon>
        <taxon>Carangaria</taxon>
        <taxon>Pleuronectiformes</taxon>
        <taxon>Pleuronectoidei</taxon>
        <taxon>Pleuronectidae</taxon>
        <taxon>Pleuronectes</taxon>
    </lineage>
</organism>
<dbReference type="AlphaFoldDB" id="A0A9N7V5P1"/>
<reference evidence="1" key="1">
    <citation type="submission" date="2020-03" db="EMBL/GenBank/DDBJ databases">
        <authorList>
            <person name="Weist P."/>
        </authorList>
    </citation>
    <scope>NUCLEOTIDE SEQUENCE</scope>
</reference>
<name>A0A9N7V5P1_PLEPL</name>
<evidence type="ECO:0000313" key="2">
    <source>
        <dbReference type="Proteomes" id="UP001153269"/>
    </source>
</evidence>
<dbReference type="EMBL" id="CADEAL010003891">
    <property type="protein sequence ID" value="CAB1446126.1"/>
    <property type="molecule type" value="Genomic_DNA"/>
</dbReference>
<dbReference type="Proteomes" id="UP001153269">
    <property type="component" value="Unassembled WGS sequence"/>
</dbReference>
<gene>
    <name evidence="1" type="ORF">PLEPLA_LOCUS33865</name>
</gene>
<accession>A0A9N7V5P1</accession>
<comment type="caution">
    <text evidence="1">The sequence shown here is derived from an EMBL/GenBank/DDBJ whole genome shotgun (WGS) entry which is preliminary data.</text>
</comment>
<evidence type="ECO:0000313" key="1">
    <source>
        <dbReference type="EMBL" id="CAB1446126.1"/>
    </source>
</evidence>
<sequence length="173" mass="19221">MPTRKALRGAPERPVEAFPNNIPEWRQGSTDSITLIQIKRFPILTHEFGPTSCVHWCPGSTHGSVVAWVWLIPVAQGAHFSALPPTSTGDYVLVCVATALPGSSPHEADRFLRRFYLRCVPGLEDDGLQGTEHEYQRSLCSFALCSTFWEMANKFLLSVNLTTTQPYHLAPTP</sequence>
<keyword evidence="2" id="KW-1185">Reference proteome</keyword>
<proteinExistence type="predicted"/>
<protein>
    <submittedName>
        <fullName evidence="1">Uncharacterized protein</fullName>
    </submittedName>
</protein>